<organism evidence="3 4">
    <name type="scientific">Anopheles culicifacies</name>
    <dbReference type="NCBI Taxonomy" id="139723"/>
    <lineage>
        <taxon>Eukaryota</taxon>
        <taxon>Metazoa</taxon>
        <taxon>Ecdysozoa</taxon>
        <taxon>Arthropoda</taxon>
        <taxon>Hexapoda</taxon>
        <taxon>Insecta</taxon>
        <taxon>Pterygota</taxon>
        <taxon>Neoptera</taxon>
        <taxon>Endopterygota</taxon>
        <taxon>Diptera</taxon>
        <taxon>Nematocera</taxon>
        <taxon>Culicoidea</taxon>
        <taxon>Culicidae</taxon>
        <taxon>Anophelinae</taxon>
        <taxon>Anopheles</taxon>
        <taxon>culicifacies species complex</taxon>
    </lineage>
</organism>
<dbReference type="InterPro" id="IPR001611">
    <property type="entry name" value="Leu-rich_rpt"/>
</dbReference>
<sequence length="1035" mass="118220">MVTTVDHTILAQLARFITYVLVNDSACVTNIIVPANTSIQQLLIVKTGLSAISFAKNDILYLLSIEEANLNHIPPTLGNLKNLSYIKINHTPLQQLDVSHFCHLPRLHVIDLCHNKIHLITGQQYPKCGPLLVEIWLANNRLKNLNLNVFVPFSNLEAFTVSNNMIETISGAFKNTQISEVSLSNNLISKLDLCEWSPMPYVTNLFMEHNKLTNVPKCLGRMPNLLVINLEHNQLQNVSIDELRELKQLELLRLSWNPIVSFAMHEHSLPPSLKELDIRHISLQFLNISPKVAQAVMIQTLFLVSIAVMHCSAFQFRCQQITKNYTCTITNYNPKLEGAFLFNHVPNQTDIIDFKNLIQATVGSMIFSNIPRSVGTISFSGSSTVRAMVVPRNISFTEIIATEPTMVRMRFERNCTLAKLFVMQSSMTAIPPTLINLPNLSFFKLSSSPIEQIYLDQFCNLSQLTALNFRYNLITTVTFRNGSATARCVTVLDKLLLSNNKIRSVNMTVFASMQELRIIDFEDNLIETVEGRFTNSKIASLILANNNLLTIDLCQWNTMPLINSFSLHKNSLQLLPKCLGRMPRVKFINFNHNKLTQITMDAFAMLKEIRSENCQNAIRPIVVGKEMVGETCASDLLGTRRKQRLYIILFKYYPLMIICFKPLPILGYKMVCKTAIKHHCFIDHLNPRMTKLSSLRANLPADVAFVQFRHLETSTIDHTIFNYLDHSVESVRIVDSRALLKLIVPANFTIKQLTVEKTHLAWIHFQANHAITGVWITWSYLYQIPPSLRNLKSLNYIQLKNSLVQHLNLDLLEWCSKLDSLDLTHNNIHTITTTLNDEQRRSLSLLNLSHNQLRIINLEVLSPLGWFKDVNLAHNKIELLVGRFASDYLSTLTLAHNRLKTLNFCQWKPMPSLQSISLASNELSHVPNCMNRLSGLSIICFSNNKLTSVSMDVFGEMHNLTDLDLTANRISLIKFREERYPKRLERLIFKSNKIECNNLGDLPFCPLDIEFEKSQNQSSWERTNVRFLKQLIVIT</sequence>
<dbReference type="InterPro" id="IPR026906">
    <property type="entry name" value="LRR_5"/>
</dbReference>
<dbReference type="InterPro" id="IPR003591">
    <property type="entry name" value="Leu-rich_rpt_typical-subtyp"/>
</dbReference>
<dbReference type="PANTHER" id="PTHR45712:SF22">
    <property type="entry name" value="INSULIN-LIKE GROWTH FACTOR-BINDING PROTEIN COMPLEX ACID LABILE SUBUNIT"/>
    <property type="match status" value="1"/>
</dbReference>
<reference evidence="3" key="2">
    <citation type="submission" date="2020-05" db="UniProtKB">
        <authorList>
            <consortium name="EnsemblMetazoa"/>
        </authorList>
    </citation>
    <scope>IDENTIFICATION</scope>
    <source>
        <strain evidence="3">A-37</strain>
    </source>
</reference>
<dbReference type="InterPro" id="IPR032675">
    <property type="entry name" value="LRR_dom_sf"/>
</dbReference>
<dbReference type="Pfam" id="PF13855">
    <property type="entry name" value="LRR_8"/>
    <property type="match status" value="3"/>
</dbReference>
<proteinExistence type="predicted"/>
<dbReference type="EMBL" id="AXCM01001403">
    <property type="status" value="NOT_ANNOTATED_CDS"/>
    <property type="molecule type" value="Genomic_DNA"/>
</dbReference>
<keyword evidence="1" id="KW-0433">Leucine-rich repeat</keyword>
<keyword evidence="2" id="KW-0677">Repeat</keyword>
<dbReference type="Pfam" id="PF13306">
    <property type="entry name" value="LRR_5"/>
    <property type="match status" value="1"/>
</dbReference>
<name>A0A182MJM9_9DIPT</name>
<dbReference type="PROSITE" id="PS51450">
    <property type="entry name" value="LRR"/>
    <property type="match status" value="1"/>
</dbReference>
<dbReference type="Proteomes" id="UP000075883">
    <property type="component" value="Unassembled WGS sequence"/>
</dbReference>
<keyword evidence="4" id="KW-1185">Reference proteome</keyword>
<evidence type="ECO:0000256" key="2">
    <source>
        <dbReference type="ARBA" id="ARBA00022737"/>
    </source>
</evidence>
<dbReference type="AlphaFoldDB" id="A0A182MJM9"/>
<dbReference type="InterPro" id="IPR050333">
    <property type="entry name" value="SLRP"/>
</dbReference>
<dbReference type="SUPFAM" id="SSF52058">
    <property type="entry name" value="L domain-like"/>
    <property type="match status" value="3"/>
</dbReference>
<evidence type="ECO:0000313" key="3">
    <source>
        <dbReference type="EnsemblMetazoa" id="ACUA019899-PA"/>
    </source>
</evidence>
<dbReference type="EnsemblMetazoa" id="ACUA019899-RA">
    <property type="protein sequence ID" value="ACUA019899-PA"/>
    <property type="gene ID" value="ACUA019899"/>
</dbReference>
<dbReference type="SMART" id="SM00369">
    <property type="entry name" value="LRR_TYP"/>
    <property type="match status" value="12"/>
</dbReference>
<evidence type="ECO:0000313" key="4">
    <source>
        <dbReference type="Proteomes" id="UP000075883"/>
    </source>
</evidence>
<protein>
    <submittedName>
        <fullName evidence="3">Uncharacterized protein</fullName>
    </submittedName>
</protein>
<dbReference type="VEuPathDB" id="VectorBase:ACUA019899"/>
<accession>A0A182MJM9</accession>
<dbReference type="Gene3D" id="3.80.10.10">
    <property type="entry name" value="Ribonuclease Inhibitor"/>
    <property type="match status" value="4"/>
</dbReference>
<dbReference type="PANTHER" id="PTHR45712">
    <property type="entry name" value="AGAP008170-PA"/>
    <property type="match status" value="1"/>
</dbReference>
<reference evidence="4" key="1">
    <citation type="submission" date="2013-09" db="EMBL/GenBank/DDBJ databases">
        <title>The Genome Sequence of Anopheles culicifacies species A.</title>
        <authorList>
            <consortium name="The Broad Institute Genomics Platform"/>
            <person name="Neafsey D.E."/>
            <person name="Besansky N."/>
            <person name="Howell P."/>
            <person name="Walton C."/>
            <person name="Young S.K."/>
            <person name="Zeng Q."/>
            <person name="Gargeya S."/>
            <person name="Fitzgerald M."/>
            <person name="Haas B."/>
            <person name="Abouelleil A."/>
            <person name="Allen A.W."/>
            <person name="Alvarado L."/>
            <person name="Arachchi H.M."/>
            <person name="Berlin A.M."/>
            <person name="Chapman S.B."/>
            <person name="Gainer-Dewar J."/>
            <person name="Goldberg J."/>
            <person name="Griggs A."/>
            <person name="Gujja S."/>
            <person name="Hansen M."/>
            <person name="Howarth C."/>
            <person name="Imamovic A."/>
            <person name="Ireland A."/>
            <person name="Larimer J."/>
            <person name="McCowan C."/>
            <person name="Murphy C."/>
            <person name="Pearson M."/>
            <person name="Poon T.W."/>
            <person name="Priest M."/>
            <person name="Roberts A."/>
            <person name="Saif S."/>
            <person name="Shea T."/>
            <person name="Sisk P."/>
            <person name="Sykes S."/>
            <person name="Wortman J."/>
            <person name="Nusbaum C."/>
            <person name="Birren B."/>
        </authorList>
    </citation>
    <scope>NUCLEOTIDE SEQUENCE [LARGE SCALE GENOMIC DNA]</scope>
    <source>
        <strain evidence="4">A-37</strain>
    </source>
</reference>
<dbReference type="STRING" id="139723.A0A182MJM9"/>
<evidence type="ECO:0000256" key="1">
    <source>
        <dbReference type="ARBA" id="ARBA00022614"/>
    </source>
</evidence>
<dbReference type="GO" id="GO:0005615">
    <property type="term" value="C:extracellular space"/>
    <property type="evidence" value="ECO:0007669"/>
    <property type="project" value="TreeGrafter"/>
</dbReference>